<organism evidence="7 8">
    <name type="scientific">Aerophototrophica crusticola</name>
    <dbReference type="NCBI Taxonomy" id="1709002"/>
    <lineage>
        <taxon>Bacteria</taxon>
        <taxon>Pseudomonadati</taxon>
        <taxon>Pseudomonadota</taxon>
        <taxon>Alphaproteobacteria</taxon>
        <taxon>Rhodospirillales</taxon>
        <taxon>Rhodospirillaceae</taxon>
        <taxon>Aerophototrophica</taxon>
    </lineage>
</organism>
<dbReference type="Proteomes" id="UP000501891">
    <property type="component" value="Chromosome"/>
</dbReference>
<feature type="domain" description="Solute-binding protein family 5" evidence="6">
    <location>
        <begin position="72"/>
        <end position="453"/>
    </location>
</feature>
<dbReference type="AlphaFoldDB" id="A0A858R3T7"/>
<evidence type="ECO:0000259" key="6">
    <source>
        <dbReference type="Pfam" id="PF00496"/>
    </source>
</evidence>
<dbReference type="Gene3D" id="3.90.76.10">
    <property type="entry name" value="Dipeptide-binding Protein, Domain 1"/>
    <property type="match status" value="1"/>
</dbReference>
<dbReference type="PANTHER" id="PTHR30290">
    <property type="entry name" value="PERIPLASMIC BINDING COMPONENT OF ABC TRANSPORTER"/>
    <property type="match status" value="1"/>
</dbReference>
<accession>A0A858R3T7</accession>
<evidence type="ECO:0000256" key="2">
    <source>
        <dbReference type="ARBA" id="ARBA00005695"/>
    </source>
</evidence>
<dbReference type="InterPro" id="IPR000914">
    <property type="entry name" value="SBP_5_dom"/>
</dbReference>
<dbReference type="PANTHER" id="PTHR30290:SF10">
    <property type="entry name" value="PERIPLASMIC OLIGOPEPTIDE-BINDING PROTEIN-RELATED"/>
    <property type="match status" value="1"/>
</dbReference>
<keyword evidence="8" id="KW-1185">Reference proteome</keyword>
<evidence type="ECO:0000256" key="4">
    <source>
        <dbReference type="ARBA" id="ARBA00022729"/>
    </source>
</evidence>
<dbReference type="GO" id="GO:0043190">
    <property type="term" value="C:ATP-binding cassette (ABC) transporter complex"/>
    <property type="evidence" value="ECO:0007669"/>
    <property type="project" value="InterPro"/>
</dbReference>
<dbReference type="Pfam" id="PF00496">
    <property type="entry name" value="SBP_bac_5"/>
    <property type="match status" value="1"/>
</dbReference>
<dbReference type="GO" id="GO:0015833">
    <property type="term" value="P:peptide transport"/>
    <property type="evidence" value="ECO:0007669"/>
    <property type="project" value="TreeGrafter"/>
</dbReference>
<dbReference type="PROSITE" id="PS01040">
    <property type="entry name" value="SBP_BACTERIAL_5"/>
    <property type="match status" value="1"/>
</dbReference>
<comment type="similarity">
    <text evidence="2">Belongs to the bacterial solute-binding protein 5 family.</text>
</comment>
<dbReference type="CDD" id="cd08504">
    <property type="entry name" value="PBP2_OppA"/>
    <property type="match status" value="1"/>
</dbReference>
<dbReference type="Gene3D" id="3.40.190.10">
    <property type="entry name" value="Periplasmic binding protein-like II"/>
    <property type="match status" value="1"/>
</dbReference>
<name>A0A858R3T7_9PROT</name>
<dbReference type="InterPro" id="IPR030678">
    <property type="entry name" value="Peptide/Ni-bd"/>
</dbReference>
<dbReference type="FunFam" id="3.90.76.10:FF:000001">
    <property type="entry name" value="Oligopeptide ABC transporter substrate-binding protein"/>
    <property type="match status" value="1"/>
</dbReference>
<feature type="chain" id="PRO_5032605008" evidence="5">
    <location>
        <begin position="28"/>
        <end position="533"/>
    </location>
</feature>
<dbReference type="Gene3D" id="3.10.105.10">
    <property type="entry name" value="Dipeptide-binding Protein, Domain 3"/>
    <property type="match status" value="1"/>
</dbReference>
<sequence>MRFVRRLAPAIAAAALAATLTAAPAFAEMVLNRGNQAEPSSLDPHKGTDMQSARIGYDLFEGLLTFAPDGKAIPGVAERWEISADGLTYTFFLRKDAKWSDGTPVTAEDFVFSWRRLVDPKTASDYAYFLWPVKNGEAISNGKAPLDSMGVVAKDPHTLVVTLERPTGYFLSSLIHRMTYPVSKANVEKFGPDFVKPGNMVSNGAYRMVEAVPQAYVKAVKNPHFREASTVKIDTVLYHHTDSQETELRRFRAGELDTLQMAPVTQIDWLKQNMPDVMEFYPVLGIRYLGVNMVKGPLANEPKVRLALALAVDRETLTEKVTKAGEPPKMTFIPDGIPGYQSPDLPFLKMTQAERDAMAKKLVAEAGYGPGGKPLAFEIMHATNESTRKTMVAIASMWQQKLGAKVSLNNQEWKVVLQKAGEKDYNGLVELGWIGDFPDPYTFMKLFLGSVGKMNRSGYKNADYDALLDKANATVDPAERLKLMAQAEAMLLQDAPLVVQFHATYRNLVHKHVKGWFESPMGVQPTRYLSIQK</sequence>
<evidence type="ECO:0000256" key="3">
    <source>
        <dbReference type="ARBA" id="ARBA00022448"/>
    </source>
</evidence>
<evidence type="ECO:0000313" key="8">
    <source>
        <dbReference type="Proteomes" id="UP000501891"/>
    </source>
</evidence>
<dbReference type="GO" id="GO:0030288">
    <property type="term" value="C:outer membrane-bounded periplasmic space"/>
    <property type="evidence" value="ECO:0007669"/>
    <property type="project" value="TreeGrafter"/>
</dbReference>
<evidence type="ECO:0000313" key="7">
    <source>
        <dbReference type="EMBL" id="QJE72099.1"/>
    </source>
</evidence>
<feature type="signal peptide" evidence="5">
    <location>
        <begin position="1"/>
        <end position="27"/>
    </location>
</feature>
<dbReference type="KEGG" id="acru:HHL28_02350"/>
<proteinExistence type="inferred from homology"/>
<reference evidence="7" key="1">
    <citation type="submission" date="2020-04" db="EMBL/GenBank/DDBJ databases">
        <title>A desert anoxygenic phototrophic bacterium fixes CO2 using RubisCO under aerobic conditions.</title>
        <authorList>
            <person name="Tang K."/>
        </authorList>
    </citation>
    <scope>NUCLEOTIDE SEQUENCE [LARGE SCALE GENOMIC DNA]</scope>
    <source>
        <strain evidence="7">MIMtkB3</strain>
    </source>
</reference>
<evidence type="ECO:0000256" key="5">
    <source>
        <dbReference type="SAM" id="SignalP"/>
    </source>
</evidence>
<gene>
    <name evidence="7" type="ORF">HHL28_02350</name>
</gene>
<dbReference type="SUPFAM" id="SSF53850">
    <property type="entry name" value="Periplasmic binding protein-like II"/>
    <property type="match status" value="1"/>
</dbReference>
<evidence type="ECO:0000256" key="1">
    <source>
        <dbReference type="ARBA" id="ARBA00004418"/>
    </source>
</evidence>
<dbReference type="GO" id="GO:1904680">
    <property type="term" value="F:peptide transmembrane transporter activity"/>
    <property type="evidence" value="ECO:0007669"/>
    <property type="project" value="TreeGrafter"/>
</dbReference>
<protein>
    <submittedName>
        <fullName evidence="7">Peptide ABC transporter substrate-binding protein</fullName>
    </submittedName>
</protein>
<dbReference type="InterPro" id="IPR023765">
    <property type="entry name" value="SBP_5_CS"/>
</dbReference>
<keyword evidence="4 5" id="KW-0732">Signal</keyword>
<dbReference type="EMBL" id="CP051775">
    <property type="protein sequence ID" value="QJE72099.1"/>
    <property type="molecule type" value="Genomic_DNA"/>
</dbReference>
<comment type="subcellular location">
    <subcellularLocation>
        <location evidence="1">Periplasm</location>
    </subcellularLocation>
</comment>
<dbReference type="InterPro" id="IPR039424">
    <property type="entry name" value="SBP_5"/>
</dbReference>
<keyword evidence="3" id="KW-0813">Transport</keyword>
<dbReference type="PIRSF" id="PIRSF002741">
    <property type="entry name" value="MppA"/>
    <property type="match status" value="1"/>
</dbReference>